<name>A0A1D1W3S0_RAMVA</name>
<evidence type="ECO:0000256" key="1">
    <source>
        <dbReference type="SAM" id="MobiDB-lite"/>
    </source>
</evidence>
<feature type="compositionally biased region" description="Basic and acidic residues" evidence="1">
    <location>
        <begin position="388"/>
        <end position="398"/>
    </location>
</feature>
<sequence>MDPELRYGRAYVPRSNYSYITTTNLPRKRASTPTTRAYSMPPPTERDWTPSTTWWMPKREWYYGAYEDLYAPSSSLKARLKSGDSNVSRRRMMDDIHYELNRFRPPHLESRAEYPVRRYRDHNADNWQDTMDLLFPSTTNRSFRNDAVQNNYSGTRLSRRSAHNKERLNDLRYDYDILRRDPRHLIWQDQRGAPLHLHYDYTPLFHYFTRVSYPQGRMNDYPGLPRYGYVPFTSSEATSIYDDVGPYLHPSSRPSPTLKPLRGVPAYRPYEEWLPTTSHSFSVPARYLVRPEPYRAKSVPRSRFYGGHRAKTPDYFPTYGGRGKSASPPRRSTYVPSYTPSTYTPSSYSPSSTYESPARPSRRAQTVEPSSDYTPSRPRKVTYDVEPVPDRPRAKARDVSPPTERPSRSSRPKDDDEAPRPTRATRFAPTEEEPNLEKRRIPSVSADQPVDRAVPNIDAQEPAAKAPKPSVTEEPEAEAAPEAEKATPAEEEAAPDVQPQPEPEAEQPAQEEPAKEATPQAPPQATPRASVSKTPQETPRESVSQTPTETPRASVAEEPKTPSKRSSLAGSRAASVKASVAETPRESVAEEPSTPTNVGKNKDGLGWSTPKSPKPSVTDQREEKEPSPAPTEEEVFEEQPAAEEAPTEEEAAPAEEEEPQAEPEEEAAPEEEAPAEEEQQPEEEEEVPAQKKVARQTSENFEFGEDTEQQQNGVEEENIESVEVNGDEEHRTTVTKRTVGGTTTTTTKTTTTTTTYEEEEGDEVVEYEEVIEGNGHDDQPSQLEYGDEEDLNVQSMREKSGYSRGDSVDQVEDVEENEEEETL</sequence>
<feature type="compositionally biased region" description="Low complexity" evidence="1">
    <location>
        <begin position="506"/>
        <end position="519"/>
    </location>
</feature>
<feature type="region of interest" description="Disordered" evidence="1">
    <location>
        <begin position="304"/>
        <end position="823"/>
    </location>
</feature>
<feature type="compositionally biased region" description="Polar residues" evidence="1">
    <location>
        <begin position="363"/>
        <end position="374"/>
    </location>
</feature>
<evidence type="ECO:0000313" key="2">
    <source>
        <dbReference type="EMBL" id="GAV08145.1"/>
    </source>
</evidence>
<proteinExistence type="predicted"/>
<evidence type="ECO:0000313" key="3">
    <source>
        <dbReference type="Proteomes" id="UP000186922"/>
    </source>
</evidence>
<feature type="compositionally biased region" description="Acidic residues" evidence="1">
    <location>
        <begin position="702"/>
        <end position="720"/>
    </location>
</feature>
<dbReference type="OrthoDB" id="10608161at2759"/>
<accession>A0A1D1W3S0</accession>
<organism evidence="2 3">
    <name type="scientific">Ramazzottius varieornatus</name>
    <name type="common">Water bear</name>
    <name type="synonym">Tardigrade</name>
    <dbReference type="NCBI Taxonomy" id="947166"/>
    <lineage>
        <taxon>Eukaryota</taxon>
        <taxon>Metazoa</taxon>
        <taxon>Ecdysozoa</taxon>
        <taxon>Tardigrada</taxon>
        <taxon>Eutardigrada</taxon>
        <taxon>Parachela</taxon>
        <taxon>Hypsibioidea</taxon>
        <taxon>Ramazzottiidae</taxon>
        <taxon>Ramazzottius</taxon>
    </lineage>
</organism>
<reference evidence="2 3" key="1">
    <citation type="journal article" date="2016" name="Nat. Commun.">
        <title>Extremotolerant tardigrade genome and improved radiotolerance of human cultured cells by tardigrade-unique protein.</title>
        <authorList>
            <person name="Hashimoto T."/>
            <person name="Horikawa D.D."/>
            <person name="Saito Y."/>
            <person name="Kuwahara H."/>
            <person name="Kozuka-Hata H."/>
            <person name="Shin-I T."/>
            <person name="Minakuchi Y."/>
            <person name="Ohishi K."/>
            <person name="Motoyama A."/>
            <person name="Aizu T."/>
            <person name="Enomoto A."/>
            <person name="Kondo K."/>
            <person name="Tanaka S."/>
            <person name="Hara Y."/>
            <person name="Koshikawa S."/>
            <person name="Sagara H."/>
            <person name="Miura T."/>
            <person name="Yokobori S."/>
            <person name="Miyagawa K."/>
            <person name="Suzuki Y."/>
            <person name="Kubo T."/>
            <person name="Oyama M."/>
            <person name="Kohara Y."/>
            <person name="Fujiyama A."/>
            <person name="Arakawa K."/>
            <person name="Katayama T."/>
            <person name="Toyoda A."/>
            <person name="Kunieda T."/>
        </authorList>
    </citation>
    <scope>NUCLEOTIDE SEQUENCE [LARGE SCALE GENOMIC DNA]</scope>
    <source>
        <strain evidence="2 3">YOKOZUNA-1</strain>
    </source>
</reference>
<protein>
    <submittedName>
        <fullName evidence="2">Uncharacterized protein</fullName>
    </submittedName>
</protein>
<feature type="compositionally biased region" description="Polar residues" evidence="1">
    <location>
        <begin position="609"/>
        <end position="618"/>
    </location>
</feature>
<feature type="compositionally biased region" description="Low complexity" evidence="1">
    <location>
        <begin position="332"/>
        <end position="357"/>
    </location>
</feature>
<dbReference type="EMBL" id="BDGG01000016">
    <property type="protein sequence ID" value="GAV08145.1"/>
    <property type="molecule type" value="Genomic_DNA"/>
</dbReference>
<feature type="compositionally biased region" description="Low complexity" evidence="1">
    <location>
        <begin position="735"/>
        <end position="755"/>
    </location>
</feature>
<keyword evidence="3" id="KW-1185">Reference proteome</keyword>
<feature type="compositionally biased region" description="Basic and acidic residues" evidence="1">
    <location>
        <begin position="405"/>
        <end position="420"/>
    </location>
</feature>
<gene>
    <name evidence="2" type="primary">RvY_17880</name>
    <name evidence="2" type="synonym">RvY_17880.1</name>
    <name evidence="2" type="ORF">RvY_17880-1</name>
</gene>
<dbReference type="AlphaFoldDB" id="A0A1D1W3S0"/>
<dbReference type="STRING" id="947166.A0A1D1W3S0"/>
<feature type="compositionally biased region" description="Acidic residues" evidence="1">
    <location>
        <begin position="631"/>
        <end position="687"/>
    </location>
</feature>
<feature type="compositionally biased region" description="Polar residues" evidence="1">
    <location>
        <begin position="529"/>
        <end position="551"/>
    </location>
</feature>
<feature type="compositionally biased region" description="Acidic residues" evidence="1">
    <location>
        <begin position="756"/>
        <end position="771"/>
    </location>
</feature>
<comment type="caution">
    <text evidence="2">The sequence shown here is derived from an EMBL/GenBank/DDBJ whole genome shotgun (WGS) entry which is preliminary data.</text>
</comment>
<feature type="compositionally biased region" description="Acidic residues" evidence="1">
    <location>
        <begin position="809"/>
        <end position="823"/>
    </location>
</feature>
<dbReference type="Proteomes" id="UP000186922">
    <property type="component" value="Unassembled WGS sequence"/>
</dbReference>